<name>A0A818VW58_9BILA</name>
<dbReference type="AlphaFoldDB" id="A0A818VW58"/>
<dbReference type="OrthoDB" id="10000540at2759"/>
<dbReference type="Proteomes" id="UP000663889">
    <property type="component" value="Unassembled WGS sequence"/>
</dbReference>
<dbReference type="Proteomes" id="UP000663874">
    <property type="component" value="Unassembled WGS sequence"/>
</dbReference>
<dbReference type="Proteomes" id="UP000663823">
    <property type="component" value="Unassembled WGS sequence"/>
</dbReference>
<dbReference type="EMBL" id="CAJOBD010001744">
    <property type="protein sequence ID" value="CAF3828158.1"/>
    <property type="molecule type" value="Genomic_DNA"/>
</dbReference>
<evidence type="ECO:0000313" key="3">
    <source>
        <dbReference type="EMBL" id="CAF1259845.1"/>
    </source>
</evidence>
<evidence type="ECO:0000313" key="5">
    <source>
        <dbReference type="EMBL" id="CAF3716680.1"/>
    </source>
</evidence>
<accession>A0A818VW58</accession>
<dbReference type="EMBL" id="CAJNOT010002083">
    <property type="protein sequence ID" value="CAF1282442.1"/>
    <property type="molecule type" value="Genomic_DNA"/>
</dbReference>
<evidence type="ECO:0000313" key="4">
    <source>
        <dbReference type="EMBL" id="CAF1282442.1"/>
    </source>
</evidence>
<dbReference type="PROSITE" id="PS50181">
    <property type="entry name" value="FBOX"/>
    <property type="match status" value="1"/>
</dbReference>
<dbReference type="EMBL" id="CAJNOU010001850">
    <property type="protein sequence ID" value="CAF1259845.1"/>
    <property type="molecule type" value="Genomic_DNA"/>
</dbReference>
<protein>
    <recommendedName>
        <fullName evidence="1">F-box domain-containing protein</fullName>
    </recommendedName>
</protein>
<gene>
    <name evidence="5" type="ORF">FNK824_LOCUS10195</name>
    <name evidence="7" type="ORF">JBS370_LOCUS16885</name>
    <name evidence="6" type="ORF">OTI717_LOCUS13782</name>
    <name evidence="2" type="ORF">RFH988_LOCUS25185</name>
    <name evidence="3" type="ORF">SEV965_LOCUS24182</name>
    <name evidence="4" type="ORF">ZHD862_LOCUS27004</name>
</gene>
<evidence type="ECO:0000259" key="1">
    <source>
        <dbReference type="PROSITE" id="PS50181"/>
    </source>
</evidence>
<dbReference type="Proteomes" id="UP000663882">
    <property type="component" value="Unassembled WGS sequence"/>
</dbReference>
<organism evidence="5 8">
    <name type="scientific">Rotaria sordida</name>
    <dbReference type="NCBI Taxonomy" id="392033"/>
    <lineage>
        <taxon>Eukaryota</taxon>
        <taxon>Metazoa</taxon>
        <taxon>Spiralia</taxon>
        <taxon>Gnathifera</taxon>
        <taxon>Rotifera</taxon>
        <taxon>Eurotatoria</taxon>
        <taxon>Bdelloidea</taxon>
        <taxon>Philodinida</taxon>
        <taxon>Philodinidae</taxon>
        <taxon>Rotaria</taxon>
    </lineage>
</organism>
<proteinExistence type="predicted"/>
<dbReference type="EMBL" id="CAJOAX010001493">
    <property type="protein sequence ID" value="CAF3720346.1"/>
    <property type="molecule type" value="Genomic_DNA"/>
</dbReference>
<evidence type="ECO:0000313" key="6">
    <source>
        <dbReference type="EMBL" id="CAF3720346.1"/>
    </source>
</evidence>
<evidence type="ECO:0000313" key="8">
    <source>
        <dbReference type="Proteomes" id="UP000663874"/>
    </source>
</evidence>
<dbReference type="Proteomes" id="UP000663836">
    <property type="component" value="Unassembled WGS sequence"/>
</dbReference>
<comment type="caution">
    <text evidence="5">The sequence shown here is derived from an EMBL/GenBank/DDBJ whole genome shotgun (WGS) entry which is preliminary data.</text>
</comment>
<dbReference type="InterPro" id="IPR001810">
    <property type="entry name" value="F-box_dom"/>
</dbReference>
<evidence type="ECO:0000313" key="7">
    <source>
        <dbReference type="EMBL" id="CAF3828158.1"/>
    </source>
</evidence>
<dbReference type="Proteomes" id="UP000663864">
    <property type="component" value="Unassembled WGS sequence"/>
</dbReference>
<reference evidence="5" key="1">
    <citation type="submission" date="2021-02" db="EMBL/GenBank/DDBJ databases">
        <authorList>
            <person name="Nowell W R."/>
        </authorList>
    </citation>
    <scope>NUCLEOTIDE SEQUENCE</scope>
</reference>
<feature type="domain" description="F-box" evidence="1">
    <location>
        <begin position="5"/>
        <end position="53"/>
    </location>
</feature>
<dbReference type="EMBL" id="CAJOBE010001125">
    <property type="protein sequence ID" value="CAF3716680.1"/>
    <property type="molecule type" value="Genomic_DNA"/>
</dbReference>
<dbReference type="EMBL" id="CAJNOO010001897">
    <property type="protein sequence ID" value="CAF1212182.1"/>
    <property type="molecule type" value="Genomic_DNA"/>
</dbReference>
<sequence>MNQSNVSLLDLPNEILITILKKLDNMDVLYSIMNIGNQRLDNLVLEKTFTKTLNFVLTTLNDDIVSIDDSIFNQLCINILPRIDYNVKSLILESVSMERILLAADYPNLTELKIFNFNEPIFAYYFAVESPIQRFFQQITDLIIVYKDDKNTLLMKQYPKGVHGCILKFFENLKHLSITGLNSILSLRNLPLTTCSSSILYKLCINLNTFEDCLALLDGRLKQLTTVIININSTDYHSSNVYNMDDLLNMKCFSLKCRCRKNEYDTKILPLLRRMPNLEELTLNIINSKRITFVDGTQINNEILIHMPRLYKFIFNINTRTKPNDLVHYLSNDDIQRTFTNIGYEQVCCIVNYVNIGIGICHVFSLPFMFDYLEYIGNKFPPIDFSHVVSLGVYDSVPFEHEFFIRIGRFFPFLKELRVINFESQSHISSELNFHDNQLHSIVEYSHLISLILMTVHIDYVEQFLNDRKTHLPRLTTLTVDYDQLTIVTENFTRDITRLNCTKIKELTIEESREHSKDFYVYFPLLESCLCSDSD</sequence>
<evidence type="ECO:0000313" key="2">
    <source>
        <dbReference type="EMBL" id="CAF1212182.1"/>
    </source>
</evidence>